<evidence type="ECO:0000256" key="5">
    <source>
        <dbReference type="ARBA" id="ARBA00022655"/>
    </source>
</evidence>
<feature type="binding site" evidence="9">
    <location>
        <begin position="184"/>
        <end position="187"/>
    </location>
    <ligand>
        <name>ATP</name>
        <dbReference type="ChEBI" id="CHEBI:30616"/>
    </ligand>
</feature>
<accession>A0ABY4EE44</accession>
<evidence type="ECO:0000313" key="10">
    <source>
        <dbReference type="EMBL" id="UOQ42735.1"/>
    </source>
</evidence>
<dbReference type="InterPro" id="IPR014729">
    <property type="entry name" value="Rossmann-like_a/b/a_fold"/>
</dbReference>
<dbReference type="Proteomes" id="UP000831787">
    <property type="component" value="Chromosome"/>
</dbReference>
<feature type="binding site" evidence="9">
    <location>
        <begin position="30"/>
        <end position="37"/>
    </location>
    <ligand>
        <name>ATP</name>
        <dbReference type="ChEBI" id="CHEBI:30616"/>
    </ligand>
</feature>
<gene>
    <name evidence="9 10" type="primary">panC</name>
    <name evidence="10" type="ORF">MUN89_12220</name>
</gene>
<keyword evidence="7 9" id="KW-0067">ATP-binding</keyword>
<sequence length="288" mass="32385">MQVIHKIEKMQRTSSEYFMNGKTIGFVPTMGYLHEGHLQLIKEARKQNDIVILSIFVNPLQFGAGEDLDTYPRDEERDMQLAEENGVDVVFLPSRDTMYPQPLSLSISVDKRADVLCGRSRPGHFEGVVTVLTKLFNICQPTKAYFGLKDAQQLAVVDALIQDFNFPIELVGVATIRENDGLAKSSRNVRLSQQERKEAPFIQKALKKGNGMVADGTKNPAQIVKETKKFLESQTHGRIDYVELLSYPELEPVKEIDRQVILAAAVNYQQARLIDNVIFDETGTISQG</sequence>
<keyword evidence="11" id="KW-1185">Reference proteome</keyword>
<feature type="binding site" evidence="9">
    <location>
        <position position="61"/>
    </location>
    <ligand>
        <name>beta-alanine</name>
        <dbReference type="ChEBI" id="CHEBI:57966"/>
    </ligand>
</feature>
<feature type="binding site" evidence="9">
    <location>
        <position position="176"/>
    </location>
    <ligand>
        <name>ATP</name>
        <dbReference type="ChEBI" id="CHEBI:30616"/>
    </ligand>
</feature>
<organism evidence="10 11">
    <name type="scientific">Halobacillus salinarum</name>
    <dbReference type="NCBI Taxonomy" id="2932257"/>
    <lineage>
        <taxon>Bacteria</taxon>
        <taxon>Bacillati</taxon>
        <taxon>Bacillota</taxon>
        <taxon>Bacilli</taxon>
        <taxon>Bacillales</taxon>
        <taxon>Bacillaceae</taxon>
        <taxon>Halobacillus</taxon>
    </lineage>
</organism>
<feature type="active site" description="Proton donor" evidence="9">
    <location>
        <position position="37"/>
    </location>
</feature>
<evidence type="ECO:0000256" key="4">
    <source>
        <dbReference type="ARBA" id="ARBA00022598"/>
    </source>
</evidence>
<dbReference type="NCBIfam" id="TIGR00125">
    <property type="entry name" value="cyt_tran_rel"/>
    <property type="match status" value="1"/>
</dbReference>
<evidence type="ECO:0000256" key="7">
    <source>
        <dbReference type="ARBA" id="ARBA00022840"/>
    </source>
</evidence>
<dbReference type="PANTHER" id="PTHR21299:SF1">
    <property type="entry name" value="PANTOATE--BETA-ALANINE LIGASE"/>
    <property type="match status" value="1"/>
</dbReference>
<evidence type="ECO:0000313" key="11">
    <source>
        <dbReference type="Proteomes" id="UP000831787"/>
    </source>
</evidence>
<name>A0ABY4EE44_9BACI</name>
<evidence type="ECO:0000256" key="1">
    <source>
        <dbReference type="ARBA" id="ARBA00004990"/>
    </source>
</evidence>
<comment type="function">
    <text evidence="9">Catalyzes the condensation of pantoate with beta-alanine in an ATP-dependent reaction via a pantoyl-adenylate intermediate.</text>
</comment>
<proteinExistence type="inferred from homology"/>
<dbReference type="CDD" id="cd00560">
    <property type="entry name" value="PanC"/>
    <property type="match status" value="1"/>
</dbReference>
<evidence type="ECO:0000256" key="9">
    <source>
        <dbReference type="HAMAP-Rule" id="MF_00158"/>
    </source>
</evidence>
<feature type="binding site" evidence="9">
    <location>
        <begin position="147"/>
        <end position="150"/>
    </location>
    <ligand>
        <name>ATP</name>
        <dbReference type="ChEBI" id="CHEBI:30616"/>
    </ligand>
</feature>
<dbReference type="NCBIfam" id="TIGR00018">
    <property type="entry name" value="panC"/>
    <property type="match status" value="1"/>
</dbReference>
<reference evidence="10 11" key="1">
    <citation type="submission" date="2022-04" db="EMBL/GenBank/DDBJ databases">
        <title>Halobacillus sp. isolated from saltern.</title>
        <authorList>
            <person name="Won M."/>
            <person name="Lee C.-M."/>
            <person name="Woen H.-Y."/>
            <person name="Kwon S.-W."/>
        </authorList>
    </citation>
    <scope>NUCLEOTIDE SEQUENCE [LARGE SCALE GENOMIC DNA]</scope>
    <source>
        <strain evidence="10 11">SSBR10-3</strain>
    </source>
</reference>
<dbReference type="InterPro" id="IPR003721">
    <property type="entry name" value="Pantoate_ligase"/>
</dbReference>
<keyword evidence="5 9" id="KW-0566">Pantothenate biosynthesis</keyword>
<dbReference type="EC" id="6.3.2.1" evidence="9"/>
<comment type="pathway">
    <text evidence="1 9">Cofactor biosynthesis; (R)-pantothenate biosynthesis; (R)-pantothenate from (R)-pantoate and beta-alanine: step 1/1.</text>
</comment>
<keyword evidence="6 9" id="KW-0547">Nucleotide-binding</keyword>
<dbReference type="InterPro" id="IPR042176">
    <property type="entry name" value="Pantoate_ligase_C"/>
</dbReference>
<feature type="binding site" evidence="9">
    <location>
        <position position="61"/>
    </location>
    <ligand>
        <name>(R)-pantoate</name>
        <dbReference type="ChEBI" id="CHEBI:15980"/>
    </ligand>
</feature>
<dbReference type="HAMAP" id="MF_00158">
    <property type="entry name" value="PanC"/>
    <property type="match status" value="1"/>
</dbReference>
<dbReference type="EMBL" id="CP095073">
    <property type="protein sequence ID" value="UOQ42735.1"/>
    <property type="molecule type" value="Genomic_DNA"/>
</dbReference>
<dbReference type="RefSeq" id="WP_244708090.1">
    <property type="nucleotide sequence ID" value="NZ_CP095073.1"/>
</dbReference>
<keyword evidence="3 9" id="KW-0963">Cytoplasm</keyword>
<comment type="subunit">
    <text evidence="9">Homodimer.</text>
</comment>
<dbReference type="Pfam" id="PF02569">
    <property type="entry name" value="Pantoate_ligase"/>
    <property type="match status" value="1"/>
</dbReference>
<dbReference type="GO" id="GO:0016874">
    <property type="term" value="F:ligase activity"/>
    <property type="evidence" value="ECO:0007669"/>
    <property type="project" value="UniProtKB-KW"/>
</dbReference>
<evidence type="ECO:0000256" key="2">
    <source>
        <dbReference type="ARBA" id="ARBA00009256"/>
    </source>
</evidence>
<dbReference type="Gene3D" id="3.30.1300.10">
    <property type="entry name" value="Pantoate-beta-alanine ligase, C-terminal domain"/>
    <property type="match status" value="1"/>
</dbReference>
<evidence type="ECO:0000256" key="3">
    <source>
        <dbReference type="ARBA" id="ARBA00022490"/>
    </source>
</evidence>
<dbReference type="SUPFAM" id="SSF52374">
    <property type="entry name" value="Nucleotidylyl transferase"/>
    <property type="match status" value="1"/>
</dbReference>
<comment type="similarity">
    <text evidence="2 9">Belongs to the pantothenate synthetase family.</text>
</comment>
<keyword evidence="4 9" id="KW-0436">Ligase</keyword>
<dbReference type="InterPro" id="IPR004821">
    <property type="entry name" value="Cyt_trans-like"/>
</dbReference>
<feature type="binding site" evidence="9">
    <location>
        <position position="153"/>
    </location>
    <ligand>
        <name>(R)-pantoate</name>
        <dbReference type="ChEBI" id="CHEBI:15980"/>
    </ligand>
</feature>
<dbReference type="PANTHER" id="PTHR21299">
    <property type="entry name" value="CYTIDYLATE KINASE/PANTOATE-BETA-ALANINE LIGASE"/>
    <property type="match status" value="1"/>
</dbReference>
<evidence type="ECO:0000256" key="8">
    <source>
        <dbReference type="ARBA" id="ARBA00048258"/>
    </source>
</evidence>
<comment type="subcellular location">
    <subcellularLocation>
        <location evidence="9">Cytoplasm</location>
    </subcellularLocation>
</comment>
<comment type="miscellaneous">
    <text evidence="9">The reaction proceeds by a bi uni uni bi ping pong mechanism.</text>
</comment>
<comment type="catalytic activity">
    <reaction evidence="8 9">
        <text>(R)-pantoate + beta-alanine + ATP = (R)-pantothenate + AMP + diphosphate + H(+)</text>
        <dbReference type="Rhea" id="RHEA:10912"/>
        <dbReference type="ChEBI" id="CHEBI:15378"/>
        <dbReference type="ChEBI" id="CHEBI:15980"/>
        <dbReference type="ChEBI" id="CHEBI:29032"/>
        <dbReference type="ChEBI" id="CHEBI:30616"/>
        <dbReference type="ChEBI" id="CHEBI:33019"/>
        <dbReference type="ChEBI" id="CHEBI:57966"/>
        <dbReference type="ChEBI" id="CHEBI:456215"/>
        <dbReference type="EC" id="6.3.2.1"/>
    </reaction>
</comment>
<protein>
    <recommendedName>
        <fullName evidence="9">Pantothenate synthetase</fullName>
        <shortName evidence="9">PS</shortName>
        <ecNumber evidence="9">6.3.2.1</ecNumber>
    </recommendedName>
    <alternativeName>
        <fullName evidence="9">Pantoate--beta-alanine ligase</fullName>
    </alternativeName>
    <alternativeName>
        <fullName evidence="9">Pantoate-activating enzyme</fullName>
    </alternativeName>
</protein>
<dbReference type="Gene3D" id="3.40.50.620">
    <property type="entry name" value="HUPs"/>
    <property type="match status" value="1"/>
</dbReference>
<evidence type="ECO:0000256" key="6">
    <source>
        <dbReference type="ARBA" id="ARBA00022741"/>
    </source>
</evidence>